<keyword evidence="1" id="KW-0472">Membrane</keyword>
<protein>
    <submittedName>
        <fullName evidence="2">4-hydroxybenzoate polyprenyltransferase</fullName>
    </submittedName>
</protein>
<name>A0A840WR46_9RHOB</name>
<organism evidence="2 3">
    <name type="scientific">Rubricella aquisinus</name>
    <dbReference type="NCBI Taxonomy" id="2028108"/>
    <lineage>
        <taxon>Bacteria</taxon>
        <taxon>Pseudomonadati</taxon>
        <taxon>Pseudomonadota</taxon>
        <taxon>Alphaproteobacteria</taxon>
        <taxon>Rhodobacterales</taxon>
        <taxon>Paracoccaceae</taxon>
        <taxon>Rubricella</taxon>
    </lineage>
</organism>
<reference evidence="2 3" key="1">
    <citation type="submission" date="2020-08" db="EMBL/GenBank/DDBJ databases">
        <title>Genomic Encyclopedia of Type Strains, Phase IV (KMG-IV): sequencing the most valuable type-strain genomes for metagenomic binning, comparative biology and taxonomic classification.</title>
        <authorList>
            <person name="Goeker M."/>
        </authorList>
    </citation>
    <scope>NUCLEOTIDE SEQUENCE [LARGE SCALE GENOMIC DNA]</scope>
    <source>
        <strain evidence="2 3">DSM 103377</strain>
    </source>
</reference>
<dbReference type="EMBL" id="JACIJS010000007">
    <property type="protein sequence ID" value="MBB5516513.1"/>
    <property type="molecule type" value="Genomic_DNA"/>
</dbReference>
<keyword evidence="3" id="KW-1185">Reference proteome</keyword>
<feature type="transmembrane region" description="Helical" evidence="1">
    <location>
        <begin position="92"/>
        <end position="109"/>
    </location>
</feature>
<feature type="transmembrane region" description="Helical" evidence="1">
    <location>
        <begin position="40"/>
        <end position="57"/>
    </location>
</feature>
<dbReference type="RefSeq" id="WP_184012191.1">
    <property type="nucleotide sequence ID" value="NZ_JACIJS010000007.1"/>
</dbReference>
<dbReference type="GO" id="GO:0016740">
    <property type="term" value="F:transferase activity"/>
    <property type="evidence" value="ECO:0007669"/>
    <property type="project" value="UniProtKB-KW"/>
</dbReference>
<proteinExistence type="predicted"/>
<feature type="transmembrane region" description="Helical" evidence="1">
    <location>
        <begin position="6"/>
        <end position="28"/>
    </location>
</feature>
<comment type="caution">
    <text evidence="2">The sequence shown here is derived from an EMBL/GenBank/DDBJ whole genome shotgun (WGS) entry which is preliminary data.</text>
</comment>
<evidence type="ECO:0000313" key="3">
    <source>
        <dbReference type="Proteomes" id="UP000553766"/>
    </source>
</evidence>
<gene>
    <name evidence="2" type="ORF">FHS89_002544</name>
</gene>
<dbReference type="Proteomes" id="UP000553766">
    <property type="component" value="Unassembled WGS sequence"/>
</dbReference>
<keyword evidence="2" id="KW-0808">Transferase</keyword>
<evidence type="ECO:0000256" key="1">
    <source>
        <dbReference type="SAM" id="Phobius"/>
    </source>
</evidence>
<keyword evidence="1" id="KW-0812">Transmembrane</keyword>
<keyword evidence="1" id="KW-1133">Transmembrane helix</keyword>
<dbReference type="AlphaFoldDB" id="A0A840WR46"/>
<feature type="transmembrane region" description="Helical" evidence="1">
    <location>
        <begin position="63"/>
        <end position="80"/>
    </location>
</feature>
<sequence>MTPALFFGILGFATLPIPLLAVGVFRMLKREGPVKLLGQVQIAAGVIALIGAFLYFTGILPNAFLLMSFAISFGLGAYTLSAIMDKSPDRRIDWVMWIWLAMVITAVAVRSV</sequence>
<evidence type="ECO:0000313" key="2">
    <source>
        <dbReference type="EMBL" id="MBB5516513.1"/>
    </source>
</evidence>
<accession>A0A840WR46</accession>